<dbReference type="InterPro" id="IPR029061">
    <property type="entry name" value="THDP-binding"/>
</dbReference>
<dbReference type="PANTHER" id="PTHR43088:SF1">
    <property type="entry name" value="SUBUNIT OF PYRUVATE:FLAVODOXIN OXIDOREDUCTASE"/>
    <property type="match status" value="1"/>
</dbReference>
<dbReference type="InterPro" id="IPR002880">
    <property type="entry name" value="Pyrv_Fd/Flavodoxin_OxRdtase_N"/>
</dbReference>
<dbReference type="Gene3D" id="3.40.50.970">
    <property type="match status" value="1"/>
</dbReference>
<dbReference type="RefSeq" id="WP_072966620.1">
    <property type="nucleotide sequence ID" value="NZ_FRAJ01000008.1"/>
</dbReference>
<evidence type="ECO:0000313" key="5">
    <source>
        <dbReference type="Proteomes" id="UP000184082"/>
    </source>
</evidence>
<dbReference type="STRING" id="1121266.SAMN02745883_01225"/>
<keyword evidence="5" id="KW-1185">Reference proteome</keyword>
<dbReference type="NCBIfam" id="NF005507">
    <property type="entry name" value="PRK07119.1"/>
    <property type="match status" value="1"/>
</dbReference>
<evidence type="ECO:0000259" key="2">
    <source>
        <dbReference type="Pfam" id="PF01855"/>
    </source>
</evidence>
<feature type="domain" description="Pyruvate flavodoxin/ferredoxin oxidoreductase pyrimidine binding" evidence="2">
    <location>
        <begin position="15"/>
        <end position="234"/>
    </location>
</feature>
<feature type="domain" description="Pyruvate:ferredoxin oxidoreductase core" evidence="3">
    <location>
        <begin position="248"/>
        <end position="341"/>
    </location>
</feature>
<dbReference type="SUPFAM" id="SSF52518">
    <property type="entry name" value="Thiamin diphosphate-binding fold (THDP-binding)"/>
    <property type="match status" value="1"/>
</dbReference>
<dbReference type="InterPro" id="IPR052368">
    <property type="entry name" value="2-oxoacid_oxidoreductase"/>
</dbReference>
<evidence type="ECO:0000313" key="4">
    <source>
        <dbReference type="EMBL" id="SHK07911.1"/>
    </source>
</evidence>
<name>A0A1M6PJ00_9FIRM</name>
<dbReference type="AlphaFoldDB" id="A0A1M6PJ00"/>
<protein>
    <submittedName>
        <fullName evidence="4">2-oxoglutarate ferredoxin oxidoreductase subunit alpha</fullName>
    </submittedName>
</protein>
<dbReference type="InterPro" id="IPR033412">
    <property type="entry name" value="PFOR_II"/>
</dbReference>
<dbReference type="Pfam" id="PF17147">
    <property type="entry name" value="PFOR_II"/>
    <property type="match status" value="1"/>
</dbReference>
<dbReference type="GO" id="GO:0016491">
    <property type="term" value="F:oxidoreductase activity"/>
    <property type="evidence" value="ECO:0007669"/>
    <property type="project" value="UniProtKB-KW"/>
</dbReference>
<dbReference type="EMBL" id="FRAJ01000008">
    <property type="protein sequence ID" value="SHK07911.1"/>
    <property type="molecule type" value="Genomic_DNA"/>
</dbReference>
<sequence>MAKILMKGNEAIGAAAIKAGCKYFFGYPITPQNELPEYMSRELPKVGGVFLQAESEVAAINMVYGAAGSGARVMTSSSSPGIALKQEGISYIAGAELPCVIVNIVRGGPGLGGIQPAQSDYYQVTRGGGNGDYKLIVYAPANLQEAVDLVMEAFDVADYYRNPVMIVGDGMIGQMMEPIEFKELKKRELPPKDWATTGTEGKRKPNIINSLRLDPAELEQLNLKIQEKYREIEKNEVRYEMYNMESPELVFVAYGTTSRIVKNAIEMLKQEGINAGLIRPITLWPFPFKAFEEIPESAKAILTVEMSCGQMIDDVKIANNGRLPVGFYGRVGGMIPTPQEIVDKAKEMLGGAK</sequence>
<dbReference type="Gene3D" id="3.40.50.920">
    <property type="match status" value="1"/>
</dbReference>
<accession>A0A1M6PJ00</accession>
<dbReference type="PANTHER" id="PTHR43088">
    <property type="entry name" value="SUBUNIT OF PYRUVATE:FLAVODOXIN OXIDOREDUCTASE-RELATED"/>
    <property type="match status" value="1"/>
</dbReference>
<evidence type="ECO:0000259" key="3">
    <source>
        <dbReference type="Pfam" id="PF17147"/>
    </source>
</evidence>
<dbReference type="SUPFAM" id="SSF52922">
    <property type="entry name" value="TK C-terminal domain-like"/>
    <property type="match status" value="1"/>
</dbReference>
<gene>
    <name evidence="4" type="ORF">SAMN02745883_01225</name>
</gene>
<reference evidence="4 5" key="1">
    <citation type="submission" date="2016-11" db="EMBL/GenBank/DDBJ databases">
        <authorList>
            <person name="Jaros S."/>
            <person name="Januszkiewicz K."/>
            <person name="Wedrychowicz H."/>
        </authorList>
    </citation>
    <scope>NUCLEOTIDE SEQUENCE [LARGE SCALE GENOMIC DNA]</scope>
    <source>
        <strain evidence="4 5">DSM 14501</strain>
    </source>
</reference>
<proteinExistence type="predicted"/>
<dbReference type="InterPro" id="IPR009014">
    <property type="entry name" value="Transketo_C/PFOR_II"/>
</dbReference>
<evidence type="ECO:0000256" key="1">
    <source>
        <dbReference type="ARBA" id="ARBA00023002"/>
    </source>
</evidence>
<dbReference type="Proteomes" id="UP000184082">
    <property type="component" value="Unassembled WGS sequence"/>
</dbReference>
<organism evidence="4 5">
    <name type="scientific">Caminicella sporogenes DSM 14501</name>
    <dbReference type="NCBI Taxonomy" id="1121266"/>
    <lineage>
        <taxon>Bacteria</taxon>
        <taxon>Bacillati</taxon>
        <taxon>Bacillota</taxon>
        <taxon>Clostridia</taxon>
        <taxon>Peptostreptococcales</taxon>
        <taxon>Caminicellaceae</taxon>
        <taxon>Caminicella</taxon>
    </lineage>
</organism>
<dbReference type="CDD" id="cd07034">
    <property type="entry name" value="TPP_PYR_PFOR_IOR-alpha_like"/>
    <property type="match status" value="1"/>
</dbReference>
<dbReference type="Pfam" id="PF01855">
    <property type="entry name" value="POR_N"/>
    <property type="match status" value="1"/>
</dbReference>
<keyword evidence="1" id="KW-0560">Oxidoreductase</keyword>